<keyword evidence="9" id="KW-1185">Reference proteome</keyword>
<evidence type="ECO:0000256" key="1">
    <source>
        <dbReference type="ARBA" id="ARBA00022723"/>
    </source>
</evidence>
<evidence type="ECO:0000256" key="2">
    <source>
        <dbReference type="ARBA" id="ARBA00022771"/>
    </source>
</evidence>
<evidence type="ECO:0000313" key="9">
    <source>
        <dbReference type="Proteomes" id="UP000008672"/>
    </source>
</evidence>
<evidence type="ECO:0000256" key="6">
    <source>
        <dbReference type="SAM" id="MobiDB-lite"/>
    </source>
</evidence>
<evidence type="ECO:0000256" key="4">
    <source>
        <dbReference type="ARBA" id="ARBA00023125"/>
    </source>
</evidence>
<evidence type="ECO:0000259" key="7">
    <source>
        <dbReference type="PROSITE" id="PS50950"/>
    </source>
</evidence>
<accession>H2ZTN2</accession>
<dbReference type="SMART" id="SM00692">
    <property type="entry name" value="DM3"/>
    <property type="match status" value="1"/>
</dbReference>
<dbReference type="STRING" id="7897.ENSLACP00000000753"/>
<dbReference type="EMBL" id="AFYH01168424">
    <property type="status" value="NOT_ANNOTATED_CDS"/>
    <property type="molecule type" value="Genomic_DNA"/>
</dbReference>
<dbReference type="EMBL" id="AFYH01168421">
    <property type="status" value="NOT_ANNOTATED_CDS"/>
    <property type="molecule type" value="Genomic_DNA"/>
</dbReference>
<dbReference type="SMART" id="SM00980">
    <property type="entry name" value="THAP"/>
    <property type="match status" value="1"/>
</dbReference>
<dbReference type="InterPro" id="IPR052958">
    <property type="entry name" value="IFN-induced_PKR_regulator"/>
</dbReference>
<dbReference type="InParanoid" id="H2ZTN2"/>
<organism evidence="8 9">
    <name type="scientific">Latimeria chalumnae</name>
    <name type="common">Coelacanth</name>
    <dbReference type="NCBI Taxonomy" id="7897"/>
    <lineage>
        <taxon>Eukaryota</taxon>
        <taxon>Metazoa</taxon>
        <taxon>Chordata</taxon>
        <taxon>Craniata</taxon>
        <taxon>Vertebrata</taxon>
        <taxon>Euteleostomi</taxon>
        <taxon>Coelacanthiformes</taxon>
        <taxon>Coelacanthidae</taxon>
        <taxon>Latimeria</taxon>
    </lineage>
</organism>
<dbReference type="GO" id="GO:0003677">
    <property type="term" value="F:DNA binding"/>
    <property type="evidence" value="ECO:0007669"/>
    <property type="project" value="UniProtKB-UniRule"/>
</dbReference>
<feature type="compositionally biased region" description="Basic and acidic residues" evidence="6">
    <location>
        <begin position="125"/>
        <end position="134"/>
    </location>
</feature>
<evidence type="ECO:0000313" key="8">
    <source>
        <dbReference type="Ensembl" id="ENSLACP00000000753.1"/>
    </source>
</evidence>
<reference evidence="8" key="3">
    <citation type="submission" date="2025-09" db="UniProtKB">
        <authorList>
            <consortium name="Ensembl"/>
        </authorList>
    </citation>
    <scope>IDENTIFICATION</scope>
</reference>
<keyword evidence="1" id="KW-0479">Metal-binding</keyword>
<dbReference type="Pfam" id="PF05485">
    <property type="entry name" value="THAP"/>
    <property type="match status" value="1"/>
</dbReference>
<evidence type="ECO:0000256" key="3">
    <source>
        <dbReference type="ARBA" id="ARBA00022833"/>
    </source>
</evidence>
<dbReference type="eggNOG" id="ENOG502QU3U">
    <property type="taxonomic scope" value="Eukaryota"/>
</dbReference>
<sequence>MPYHVCAAPNCGQASQRSRIPFFRFPTDPIRCKKWLENCRRTDLEIKTPTELHNLYKLCILHFEPAMVCRNSTSRTVLKKDAVPTIFDFTSHPNNPQSWNPKRGGEQTVEELGSAKKQKVEQHTKVKMTKKESIKGSTSRENSEGRKVKMEGRAPLRVPLTSEEKELFKSVFKTLILLEQQDNIAEDQIGWDSSVQSEVSKDTLELSGVSDCFRIIGREELQEVCETCIREEILKELRRSHFFSIIVEKAISVAGEENLPVFVKFVDELDHPRKHFLGFIPCASTAEALAQTLQVTFTDTWGLQMKYCRGQAYLSSEAMCQKMKAVAIKMLELYPNSVCTPCSSRSINVWLARSLPIQCVSKVIDAMEEIALFFSSSSLLQEELDSAISTVYQSNERKAKLLKNTCQTRWTETHDAFDIMLELLGPVLNCLGGLVIKDGNVAEWANQIMTEVKNFNFIMIVMTLRNLLSYTSSFSQNLHGEACDIYFAANSVTDTAESLKKVLGKIGTLHKKWFKEATDLACWLEIEIPRTFNLGSELPATLTFPKEPSNSVEAMEMLEFYFRGSLARPILRWLVHDIKALFSEPHMKAIKWMSLVPSLMAKLKFKMVEEKELLDLYRKDLPCPDKLVDELHCWEMKWKHVPKDQKLPSNIFDTLRISDIESYPNIRTILKILASLPSVRFEDEKFESARIRFTTYLRRMTCERSKSVAFININSDVKNDFESMVEAFVTTYPDKMQLLKRVMYNSVFNV</sequence>
<name>H2ZTN2_LATCH</name>
<dbReference type="EMBL" id="AFYH01168423">
    <property type="status" value="NOT_ANNOTATED_CDS"/>
    <property type="molecule type" value="Genomic_DNA"/>
</dbReference>
<reference evidence="9" key="1">
    <citation type="submission" date="2011-08" db="EMBL/GenBank/DDBJ databases">
        <title>The draft genome of Latimeria chalumnae.</title>
        <authorList>
            <person name="Di Palma F."/>
            <person name="Alfoldi J."/>
            <person name="Johnson J."/>
            <person name="Berlin A."/>
            <person name="Gnerre S."/>
            <person name="Jaffe D."/>
            <person name="MacCallum I."/>
            <person name="Young S."/>
            <person name="Walker B.J."/>
            <person name="Lander E."/>
            <person name="Lindblad-Toh K."/>
        </authorList>
    </citation>
    <scope>NUCLEOTIDE SEQUENCE [LARGE SCALE GENOMIC DNA]</scope>
    <source>
        <strain evidence="9">Wild caught</strain>
    </source>
</reference>
<dbReference type="PANTHER" id="PTHR46289">
    <property type="entry name" value="52 KDA REPRESSOR OF THE INHIBITOR OF THE PROTEIN KINASE-LIKE PROTEIN-RELATED"/>
    <property type="match status" value="1"/>
</dbReference>
<keyword evidence="3" id="KW-0862">Zinc</keyword>
<dbReference type="Ensembl" id="ENSLACT00000000759.1">
    <property type="protein sequence ID" value="ENSLACP00000000753.1"/>
    <property type="gene ID" value="ENSLACG00000000675.1"/>
</dbReference>
<reference evidence="8" key="2">
    <citation type="submission" date="2025-08" db="UniProtKB">
        <authorList>
            <consortium name="Ensembl"/>
        </authorList>
    </citation>
    <scope>IDENTIFICATION</scope>
</reference>
<evidence type="ECO:0000256" key="5">
    <source>
        <dbReference type="PROSITE-ProRule" id="PRU00309"/>
    </source>
</evidence>
<dbReference type="InterPro" id="IPR006612">
    <property type="entry name" value="THAP_Znf"/>
</dbReference>
<dbReference type="GO" id="GO:0008270">
    <property type="term" value="F:zinc ion binding"/>
    <property type="evidence" value="ECO:0007669"/>
    <property type="project" value="UniProtKB-KW"/>
</dbReference>
<dbReference type="PROSITE" id="PS50950">
    <property type="entry name" value="ZF_THAP"/>
    <property type="match status" value="1"/>
</dbReference>
<feature type="region of interest" description="Disordered" evidence="6">
    <location>
        <begin position="125"/>
        <end position="148"/>
    </location>
</feature>
<keyword evidence="2 5" id="KW-0863">Zinc-finger</keyword>
<dbReference type="HOGENOM" id="CLU_023409_0_0_1"/>
<proteinExistence type="predicted"/>
<dbReference type="Proteomes" id="UP000008672">
    <property type="component" value="Unassembled WGS sequence"/>
</dbReference>
<dbReference type="EMBL" id="AFYH01168422">
    <property type="status" value="NOT_ANNOTATED_CDS"/>
    <property type="molecule type" value="Genomic_DNA"/>
</dbReference>
<protein>
    <submittedName>
        <fullName evidence="8">THAP domain containing 12a</fullName>
    </submittedName>
</protein>
<keyword evidence="4 5" id="KW-0238">DNA-binding</keyword>
<dbReference type="GeneTree" id="ENSGT00530000063516"/>
<feature type="domain" description="THAP-type" evidence="7">
    <location>
        <begin position="1"/>
        <end position="87"/>
    </location>
</feature>
<dbReference type="SUPFAM" id="SSF57716">
    <property type="entry name" value="Glucocorticoid receptor-like (DNA-binding domain)"/>
    <property type="match status" value="1"/>
</dbReference>
<dbReference type="PANTHER" id="PTHR46289:SF2">
    <property type="entry name" value="THAP DOMAIN CONTAINING 12"/>
    <property type="match status" value="1"/>
</dbReference>
<dbReference type="AlphaFoldDB" id="H2ZTN2"/>